<gene>
    <name evidence="2" type="primary">20198578</name>
    <name evidence="1" type="ORF">HELRODRAFT_160104</name>
</gene>
<dbReference type="Proteomes" id="UP000015101">
    <property type="component" value="Unassembled WGS sequence"/>
</dbReference>
<dbReference type="EMBL" id="AMQM01000504">
    <property type="status" value="NOT_ANNOTATED_CDS"/>
    <property type="molecule type" value="Genomic_DNA"/>
</dbReference>
<dbReference type="GeneID" id="20198578"/>
<dbReference type="HOGENOM" id="CLU_1429454_0_0_1"/>
<dbReference type="EMBL" id="KB096324">
    <property type="protein sequence ID" value="ESO05999.1"/>
    <property type="molecule type" value="Genomic_DNA"/>
</dbReference>
<reference evidence="1 3" key="2">
    <citation type="journal article" date="2013" name="Nature">
        <title>Insights into bilaterian evolution from three spiralian genomes.</title>
        <authorList>
            <person name="Simakov O."/>
            <person name="Marletaz F."/>
            <person name="Cho S.J."/>
            <person name="Edsinger-Gonzales E."/>
            <person name="Havlak P."/>
            <person name="Hellsten U."/>
            <person name="Kuo D.H."/>
            <person name="Larsson T."/>
            <person name="Lv J."/>
            <person name="Arendt D."/>
            <person name="Savage R."/>
            <person name="Osoegawa K."/>
            <person name="de Jong P."/>
            <person name="Grimwood J."/>
            <person name="Chapman J.A."/>
            <person name="Shapiro H."/>
            <person name="Aerts A."/>
            <person name="Otillar R.P."/>
            <person name="Terry A.Y."/>
            <person name="Boore J.L."/>
            <person name="Grigoriev I.V."/>
            <person name="Lindberg D.R."/>
            <person name="Seaver E.C."/>
            <person name="Weisblat D.A."/>
            <person name="Putnam N.H."/>
            <person name="Rokhsar D.S."/>
        </authorList>
    </citation>
    <scope>NUCLEOTIDE SEQUENCE</scope>
</reference>
<dbReference type="CTD" id="20198578"/>
<dbReference type="RefSeq" id="XP_009015367.1">
    <property type="nucleotide sequence ID" value="XM_009017119.1"/>
</dbReference>
<dbReference type="OrthoDB" id="124789at2759"/>
<dbReference type="KEGG" id="hro:HELRODRAFT_160104"/>
<dbReference type="InParanoid" id="T1EPS8"/>
<keyword evidence="3" id="KW-1185">Reference proteome</keyword>
<accession>T1EPS8</accession>
<organism evidence="2 3">
    <name type="scientific">Helobdella robusta</name>
    <name type="common">Californian leech</name>
    <dbReference type="NCBI Taxonomy" id="6412"/>
    <lineage>
        <taxon>Eukaryota</taxon>
        <taxon>Metazoa</taxon>
        <taxon>Spiralia</taxon>
        <taxon>Lophotrochozoa</taxon>
        <taxon>Annelida</taxon>
        <taxon>Clitellata</taxon>
        <taxon>Hirudinea</taxon>
        <taxon>Rhynchobdellida</taxon>
        <taxon>Glossiphoniidae</taxon>
        <taxon>Helobdella</taxon>
    </lineage>
</organism>
<dbReference type="EnsemblMetazoa" id="HelroT160104">
    <property type="protein sequence ID" value="HelroP160104"/>
    <property type="gene ID" value="HelroG160104"/>
</dbReference>
<reference evidence="2" key="3">
    <citation type="submission" date="2015-06" db="UniProtKB">
        <authorList>
            <consortium name="EnsemblMetazoa"/>
        </authorList>
    </citation>
    <scope>IDENTIFICATION</scope>
</reference>
<proteinExistence type="predicted"/>
<reference evidence="3" key="1">
    <citation type="submission" date="2012-12" db="EMBL/GenBank/DDBJ databases">
        <authorList>
            <person name="Hellsten U."/>
            <person name="Grimwood J."/>
            <person name="Chapman J.A."/>
            <person name="Shapiro H."/>
            <person name="Aerts A."/>
            <person name="Otillar R.P."/>
            <person name="Terry A.Y."/>
            <person name="Boore J.L."/>
            <person name="Simakov O."/>
            <person name="Marletaz F."/>
            <person name="Cho S.-J."/>
            <person name="Edsinger-Gonzales E."/>
            <person name="Havlak P."/>
            <person name="Kuo D.-H."/>
            <person name="Larsson T."/>
            <person name="Lv J."/>
            <person name="Arendt D."/>
            <person name="Savage R."/>
            <person name="Osoegawa K."/>
            <person name="de Jong P."/>
            <person name="Lindberg D.R."/>
            <person name="Seaver E.C."/>
            <person name="Weisblat D.A."/>
            <person name="Putnam N.H."/>
            <person name="Grigoriev I.V."/>
            <person name="Rokhsar D.S."/>
        </authorList>
    </citation>
    <scope>NUCLEOTIDE SEQUENCE</scope>
</reference>
<protein>
    <submittedName>
        <fullName evidence="1 2">Uncharacterized protein</fullName>
    </submittedName>
</protein>
<sequence>MTLIKAKDRVKGLIKTKIVLGANKNGDKLVVRSIINDHNHVIVPETFQHTSQQRKLCEEEKQQAELMIGMGANPTKVKEYLSQRSTKRSNTNLFRHAFKTLQIYIFCFEANKRKAKTDVYNGYLVMDKIIILAIFNQYQNGCVEPVAMILGMFEVFPVIPVSSGSTFLVQASKGLQVKKNGFVKHAGNNS</sequence>
<evidence type="ECO:0000313" key="2">
    <source>
        <dbReference type="EnsemblMetazoa" id="HelroP160104"/>
    </source>
</evidence>
<evidence type="ECO:0000313" key="3">
    <source>
        <dbReference type="Proteomes" id="UP000015101"/>
    </source>
</evidence>
<dbReference type="AlphaFoldDB" id="T1EPS8"/>
<name>T1EPS8_HELRO</name>
<evidence type="ECO:0000313" key="1">
    <source>
        <dbReference type="EMBL" id="ESO05999.1"/>
    </source>
</evidence>